<sequence>MRLGALVPAIPLELVSSLESLGVKTDMDLLFGLSDLEILQKLPPGTTTLKELRKYISLIAELSSAKGCSASQLLPQTTYCNLDSHCIRLDAILGGGFRPSYVYEVSGDRQSGKSTLVLNVALRALVDDPESDVVYIDTTGDFSAERAAQILASFNLAEKTIANALERLQIALAVDLETVQQVLQVVIHRLSTSLTPPRTRCLVIDTITPLLGPYLSSTSTQGHAIMISFMRHLRSIARAYSVAIFVVNNATGIPGSQPNPLSVFPDMVKKPALGASFPYLTDATLWLTSLGSGDAYRVEVLRSKISQTNAWCEIVMEHGALLPEKVVHERTDEG</sequence>
<dbReference type="GO" id="GO:0005815">
    <property type="term" value="C:microtubule organizing center"/>
    <property type="evidence" value="ECO:0007669"/>
    <property type="project" value="TreeGrafter"/>
</dbReference>
<comment type="caution">
    <text evidence="4">The sequence shown here is derived from an EMBL/GenBank/DDBJ whole genome shotgun (WGS) entry which is preliminary data.</text>
</comment>
<dbReference type="AlphaFoldDB" id="A0AAW0DB00"/>
<dbReference type="EMBL" id="JAYKXP010000017">
    <property type="protein sequence ID" value="KAK7049362.1"/>
    <property type="molecule type" value="Genomic_DNA"/>
</dbReference>
<comment type="subcellular location">
    <subcellularLocation>
        <location evidence="1">Nucleus</location>
    </subcellularLocation>
</comment>
<dbReference type="PANTHER" id="PTHR46457:SF1">
    <property type="entry name" value="DNA REPAIR PROTEIN RAD51 HOMOLOG 4"/>
    <property type="match status" value="1"/>
</dbReference>
<evidence type="ECO:0000313" key="5">
    <source>
        <dbReference type="Proteomes" id="UP001383192"/>
    </source>
</evidence>
<dbReference type="Pfam" id="PF08423">
    <property type="entry name" value="Rad51"/>
    <property type="match status" value="1"/>
</dbReference>
<dbReference type="GO" id="GO:0000724">
    <property type="term" value="P:double-strand break repair via homologous recombination"/>
    <property type="evidence" value="ECO:0007669"/>
    <property type="project" value="TreeGrafter"/>
</dbReference>
<feature type="domain" description="RecA family profile 1" evidence="3">
    <location>
        <begin position="78"/>
        <end position="251"/>
    </location>
</feature>
<keyword evidence="5" id="KW-1185">Reference proteome</keyword>
<dbReference type="SUPFAM" id="SSF52540">
    <property type="entry name" value="P-loop containing nucleoside triphosphate hydrolases"/>
    <property type="match status" value="1"/>
</dbReference>
<dbReference type="InterPro" id="IPR051988">
    <property type="entry name" value="HRR_RAD51_Paralog"/>
</dbReference>
<dbReference type="GO" id="GO:0003697">
    <property type="term" value="F:single-stranded DNA binding"/>
    <property type="evidence" value="ECO:0007669"/>
    <property type="project" value="TreeGrafter"/>
</dbReference>
<proteinExistence type="predicted"/>
<organism evidence="4 5">
    <name type="scientific">Paramarasmius palmivorus</name>
    <dbReference type="NCBI Taxonomy" id="297713"/>
    <lineage>
        <taxon>Eukaryota</taxon>
        <taxon>Fungi</taxon>
        <taxon>Dikarya</taxon>
        <taxon>Basidiomycota</taxon>
        <taxon>Agaricomycotina</taxon>
        <taxon>Agaricomycetes</taxon>
        <taxon>Agaricomycetidae</taxon>
        <taxon>Agaricales</taxon>
        <taxon>Marasmiineae</taxon>
        <taxon>Marasmiaceae</taxon>
        <taxon>Paramarasmius</taxon>
    </lineage>
</organism>
<evidence type="ECO:0000256" key="1">
    <source>
        <dbReference type="ARBA" id="ARBA00004123"/>
    </source>
</evidence>
<dbReference type="InterPro" id="IPR013632">
    <property type="entry name" value="Rad51_C"/>
</dbReference>
<dbReference type="GO" id="GO:0033063">
    <property type="term" value="C:Rad51B-Rad51C-Rad51D-XRCC2 complex"/>
    <property type="evidence" value="ECO:0007669"/>
    <property type="project" value="TreeGrafter"/>
</dbReference>
<dbReference type="Gene3D" id="3.40.50.300">
    <property type="entry name" value="P-loop containing nucleotide triphosphate hydrolases"/>
    <property type="match status" value="1"/>
</dbReference>
<dbReference type="Proteomes" id="UP001383192">
    <property type="component" value="Unassembled WGS sequence"/>
</dbReference>
<accession>A0AAW0DB00</accession>
<dbReference type="GO" id="GO:0000400">
    <property type="term" value="F:four-way junction DNA binding"/>
    <property type="evidence" value="ECO:0007669"/>
    <property type="project" value="TreeGrafter"/>
</dbReference>
<dbReference type="InterPro" id="IPR027417">
    <property type="entry name" value="P-loop_NTPase"/>
</dbReference>
<dbReference type="PANTHER" id="PTHR46457">
    <property type="entry name" value="DNA REPAIR PROTEIN RAD51 HOMOLOG 4"/>
    <property type="match status" value="1"/>
</dbReference>
<dbReference type="GO" id="GO:0007131">
    <property type="term" value="P:reciprocal meiotic recombination"/>
    <property type="evidence" value="ECO:0007669"/>
    <property type="project" value="TreeGrafter"/>
</dbReference>
<dbReference type="GO" id="GO:0005524">
    <property type="term" value="F:ATP binding"/>
    <property type="evidence" value="ECO:0007669"/>
    <property type="project" value="InterPro"/>
</dbReference>
<dbReference type="GO" id="GO:0140664">
    <property type="term" value="F:ATP-dependent DNA damage sensor activity"/>
    <property type="evidence" value="ECO:0007669"/>
    <property type="project" value="InterPro"/>
</dbReference>
<evidence type="ECO:0000313" key="4">
    <source>
        <dbReference type="EMBL" id="KAK7049362.1"/>
    </source>
</evidence>
<dbReference type="PROSITE" id="PS50162">
    <property type="entry name" value="RECA_2"/>
    <property type="match status" value="1"/>
</dbReference>
<protein>
    <recommendedName>
        <fullName evidence="3">RecA family profile 1 domain-containing protein</fullName>
    </recommendedName>
</protein>
<dbReference type="GO" id="GO:0042148">
    <property type="term" value="P:DNA strand invasion"/>
    <property type="evidence" value="ECO:0007669"/>
    <property type="project" value="TreeGrafter"/>
</dbReference>
<keyword evidence="2" id="KW-0539">Nucleus</keyword>
<evidence type="ECO:0000256" key="2">
    <source>
        <dbReference type="ARBA" id="ARBA00023242"/>
    </source>
</evidence>
<dbReference type="GO" id="GO:0000723">
    <property type="term" value="P:telomere maintenance"/>
    <property type="evidence" value="ECO:0007669"/>
    <property type="project" value="TreeGrafter"/>
</dbReference>
<name>A0AAW0DB00_9AGAR</name>
<dbReference type="GO" id="GO:0005657">
    <property type="term" value="C:replication fork"/>
    <property type="evidence" value="ECO:0007669"/>
    <property type="project" value="TreeGrafter"/>
</dbReference>
<gene>
    <name evidence="4" type="ORF">VNI00_005963</name>
</gene>
<reference evidence="4 5" key="1">
    <citation type="submission" date="2024-01" db="EMBL/GenBank/DDBJ databases">
        <title>A draft genome for a cacao thread blight-causing isolate of Paramarasmius palmivorus.</title>
        <authorList>
            <person name="Baruah I.K."/>
            <person name="Bukari Y."/>
            <person name="Amoako-Attah I."/>
            <person name="Meinhardt L.W."/>
            <person name="Bailey B.A."/>
            <person name="Cohen S.P."/>
        </authorList>
    </citation>
    <scope>NUCLEOTIDE SEQUENCE [LARGE SCALE GENOMIC DNA]</scope>
    <source>
        <strain evidence="4 5">GH-12</strain>
    </source>
</reference>
<dbReference type="InterPro" id="IPR020588">
    <property type="entry name" value="RecA_ATP-bd"/>
</dbReference>
<evidence type="ECO:0000259" key="3">
    <source>
        <dbReference type="PROSITE" id="PS50162"/>
    </source>
</evidence>